<evidence type="ECO:0000256" key="15">
    <source>
        <dbReference type="ARBA" id="ARBA00023136"/>
    </source>
</evidence>
<dbReference type="InterPro" id="IPR036909">
    <property type="entry name" value="Cyt_c-like_dom_sf"/>
</dbReference>
<evidence type="ECO:0000313" key="21">
    <source>
        <dbReference type="EMBL" id="SDO47238.1"/>
    </source>
</evidence>
<evidence type="ECO:0000256" key="3">
    <source>
        <dbReference type="ARBA" id="ARBA00017819"/>
    </source>
</evidence>
<dbReference type="STRING" id="641025.SAMN05421507_102639"/>
<reference evidence="22" key="1">
    <citation type="submission" date="2016-10" db="EMBL/GenBank/DDBJ databases">
        <authorList>
            <person name="Varghese N."/>
            <person name="Submissions S."/>
        </authorList>
    </citation>
    <scope>NUCLEOTIDE SEQUENCE [LARGE SCALE GENOMIC DNA]</scope>
    <source>
        <strain evidence="22">CGMCC 4.6609</strain>
    </source>
</reference>
<keyword evidence="5 17" id="KW-1003">Cell membrane</keyword>
<feature type="transmembrane region" description="Helical" evidence="17">
    <location>
        <begin position="242"/>
        <end position="261"/>
    </location>
</feature>
<comment type="subunit">
    <text evidence="17">The cytochrome bc1 complex is composed of a cytochrome b (QcrB), the Rieske iron-sulfur protein (QcrA) and a diheme cytochrome c (QcrC) subunit.</text>
</comment>
<keyword evidence="12 17" id="KW-0249">Electron transport</keyword>
<feature type="binding site" description="covalent" evidence="18">
    <location>
        <position position="60"/>
    </location>
    <ligand>
        <name>heme c</name>
        <dbReference type="ChEBI" id="CHEBI:61717"/>
        <label>1</label>
    </ligand>
</feature>
<dbReference type="GO" id="GO:0020037">
    <property type="term" value="F:heme binding"/>
    <property type="evidence" value="ECO:0007669"/>
    <property type="project" value="UniProtKB-UniRule"/>
</dbReference>
<keyword evidence="13 17" id="KW-1133">Transmembrane helix</keyword>
<dbReference type="SUPFAM" id="SSF46626">
    <property type="entry name" value="Cytochrome c"/>
    <property type="match status" value="2"/>
</dbReference>
<evidence type="ECO:0000256" key="17">
    <source>
        <dbReference type="PIRNR" id="PIRNR000007"/>
    </source>
</evidence>
<evidence type="ECO:0000256" key="5">
    <source>
        <dbReference type="ARBA" id="ARBA00022475"/>
    </source>
</evidence>
<keyword evidence="11 17" id="KW-1278">Translocase</keyword>
<evidence type="ECO:0000256" key="4">
    <source>
        <dbReference type="ARBA" id="ARBA00022448"/>
    </source>
</evidence>
<dbReference type="InterPro" id="IPR009056">
    <property type="entry name" value="Cyt_c-like_dom"/>
</dbReference>
<keyword evidence="9 17" id="KW-0479">Metal-binding</keyword>
<feature type="binding site" description="axial binding residue" evidence="19">
    <location>
        <position position="64"/>
    </location>
    <ligand>
        <name>heme c</name>
        <dbReference type="ChEBI" id="CHEBI:61717"/>
        <label>1</label>
    </ligand>
    <ligandPart>
        <name>Fe</name>
        <dbReference type="ChEBI" id="CHEBI:18248"/>
    </ligandPart>
</feature>
<feature type="domain" description="Cytochrome c" evidence="20">
    <location>
        <begin position="47"/>
        <end position="127"/>
    </location>
</feature>
<evidence type="ECO:0000256" key="1">
    <source>
        <dbReference type="ARBA" id="ARBA00004651"/>
    </source>
</evidence>
<proteinExistence type="predicted"/>
<comment type="catalytic activity">
    <reaction evidence="16 17">
        <text>a quinol + 2 Fe(III)-[cytochrome c](out) = a quinone + 2 Fe(II)-[cytochrome c](out) + 2 H(+)(out)</text>
        <dbReference type="Rhea" id="RHEA:11484"/>
        <dbReference type="Rhea" id="RHEA-COMP:10350"/>
        <dbReference type="Rhea" id="RHEA-COMP:14399"/>
        <dbReference type="ChEBI" id="CHEBI:15378"/>
        <dbReference type="ChEBI" id="CHEBI:24646"/>
        <dbReference type="ChEBI" id="CHEBI:29033"/>
        <dbReference type="ChEBI" id="CHEBI:29034"/>
        <dbReference type="ChEBI" id="CHEBI:132124"/>
        <dbReference type="EC" id="7.1.1.8"/>
    </reaction>
</comment>
<dbReference type="GO" id="GO:0005506">
    <property type="term" value="F:iron ion binding"/>
    <property type="evidence" value="ECO:0007669"/>
    <property type="project" value="UniProtKB-UniRule"/>
</dbReference>
<dbReference type="AlphaFoldDB" id="A0A1H0JU17"/>
<evidence type="ECO:0000256" key="2">
    <source>
        <dbReference type="ARBA" id="ARBA00012951"/>
    </source>
</evidence>
<keyword evidence="6 17" id="KW-0349">Heme</keyword>
<name>A0A1H0JU17_9PSEU</name>
<evidence type="ECO:0000256" key="16">
    <source>
        <dbReference type="ARBA" id="ARBA00029351"/>
    </source>
</evidence>
<evidence type="ECO:0000256" key="18">
    <source>
        <dbReference type="PIRSR" id="PIRSR000007-50"/>
    </source>
</evidence>
<feature type="binding site" description="covalent" evidence="18">
    <location>
        <position position="159"/>
    </location>
    <ligand>
        <name>heme c</name>
        <dbReference type="ChEBI" id="CHEBI:61717"/>
        <label>2</label>
    </ligand>
</feature>
<evidence type="ECO:0000313" key="22">
    <source>
        <dbReference type="Proteomes" id="UP000199691"/>
    </source>
</evidence>
<dbReference type="Gene3D" id="1.10.760.10">
    <property type="entry name" value="Cytochrome c-like domain"/>
    <property type="match status" value="2"/>
</dbReference>
<evidence type="ECO:0000256" key="8">
    <source>
        <dbReference type="ARBA" id="ARBA00022692"/>
    </source>
</evidence>
<sequence length="263" mass="28295">MSQQRRTSPRRRRLRRWAFLLLALVAAGTLAGLLTPQRQTAVAQESGTQRQGEQIYLNTCLTCHGAQLEGVEGRGPSLVGAGEAKVYFQVSTGRMPLARQQAQGQRKPVEFSDDEIRALMAYVDSFGGGGAKMPEERGEALRGNVARGGELFRLNCAACHNFTGRGGALTSGKYAPSLDPANEEQIYTAMLTGPSNMPVFGDRQLSPEEKRDIIAYVESVQHESNNYGGHPLGSLGPVSEGAVAWVVGIVALVLLTLWIGARA</sequence>
<dbReference type="InterPro" id="IPR009152">
    <property type="entry name" value="bc1_cytC-su"/>
</dbReference>
<keyword evidence="14 17" id="KW-0408">Iron</keyword>
<dbReference type="RefSeq" id="WP_090096602.1">
    <property type="nucleotide sequence ID" value="NZ_FNIX01000002.1"/>
</dbReference>
<keyword evidence="4 17" id="KW-0813">Transport</keyword>
<comment type="PTM">
    <text evidence="18">Binds 2 heme c groups covalently per subunit.</text>
</comment>
<keyword evidence="10" id="KW-0677">Repeat</keyword>
<keyword evidence="22" id="KW-1185">Reference proteome</keyword>
<dbReference type="PANTHER" id="PTHR33751">
    <property type="entry name" value="CBB3-TYPE CYTOCHROME C OXIDASE SUBUNIT FIXP"/>
    <property type="match status" value="1"/>
</dbReference>
<keyword evidence="8 17" id="KW-0812">Transmembrane</keyword>
<gene>
    <name evidence="21" type="ORF">SAMN05421507_102639</name>
</gene>
<dbReference type="Pfam" id="PF13442">
    <property type="entry name" value="Cytochrome_CBB3"/>
    <property type="match status" value="2"/>
</dbReference>
<dbReference type="PIRSF" id="PIRSF000007">
    <property type="entry name" value="Ubiq_cycred_cyc"/>
    <property type="match status" value="1"/>
</dbReference>
<evidence type="ECO:0000256" key="14">
    <source>
        <dbReference type="ARBA" id="ARBA00023004"/>
    </source>
</evidence>
<dbReference type="EC" id="7.1.1.8" evidence="2 17"/>
<evidence type="ECO:0000256" key="19">
    <source>
        <dbReference type="PIRSR" id="PIRSR000007-51"/>
    </source>
</evidence>
<protein>
    <recommendedName>
        <fullName evidence="3 17">Cytochrome bc1 complex cytochrome c subunit</fullName>
        <ecNumber evidence="2 17">7.1.1.8</ecNumber>
    </recommendedName>
</protein>
<keyword evidence="15 17" id="KW-0472">Membrane</keyword>
<keyword evidence="7 17" id="KW-0679">Respiratory chain</keyword>
<dbReference type="EMBL" id="FNIX01000002">
    <property type="protein sequence ID" value="SDO47238.1"/>
    <property type="molecule type" value="Genomic_DNA"/>
</dbReference>
<dbReference type="PROSITE" id="PS51007">
    <property type="entry name" value="CYTC"/>
    <property type="match status" value="2"/>
</dbReference>
<evidence type="ECO:0000256" key="9">
    <source>
        <dbReference type="ARBA" id="ARBA00022723"/>
    </source>
</evidence>
<feature type="binding site" description="covalent" evidence="18">
    <location>
        <position position="63"/>
    </location>
    <ligand>
        <name>heme c</name>
        <dbReference type="ChEBI" id="CHEBI:61717"/>
        <label>1</label>
    </ligand>
</feature>
<evidence type="ECO:0000259" key="20">
    <source>
        <dbReference type="PROSITE" id="PS51007"/>
    </source>
</evidence>
<evidence type="ECO:0000256" key="11">
    <source>
        <dbReference type="ARBA" id="ARBA00022967"/>
    </source>
</evidence>
<dbReference type="PANTHER" id="PTHR33751:SF13">
    <property type="entry name" value="CYTOCHROME BC1 COMPLEX CYTOCHROME C SUBUNIT"/>
    <property type="match status" value="1"/>
</dbReference>
<dbReference type="InterPro" id="IPR050597">
    <property type="entry name" value="Cytochrome_c_Oxidase_Subunit"/>
</dbReference>
<evidence type="ECO:0000256" key="12">
    <source>
        <dbReference type="ARBA" id="ARBA00022982"/>
    </source>
</evidence>
<feature type="binding site" description="covalent" evidence="18">
    <location>
        <position position="156"/>
    </location>
    <ligand>
        <name>heme c</name>
        <dbReference type="ChEBI" id="CHEBI:61717"/>
        <label>2</label>
    </ligand>
</feature>
<evidence type="ECO:0000256" key="6">
    <source>
        <dbReference type="ARBA" id="ARBA00022617"/>
    </source>
</evidence>
<organism evidence="21 22">
    <name type="scientific">Lentzea jiangxiensis</name>
    <dbReference type="NCBI Taxonomy" id="641025"/>
    <lineage>
        <taxon>Bacteria</taxon>
        <taxon>Bacillati</taxon>
        <taxon>Actinomycetota</taxon>
        <taxon>Actinomycetes</taxon>
        <taxon>Pseudonocardiales</taxon>
        <taxon>Pseudonocardiaceae</taxon>
        <taxon>Lentzea</taxon>
    </lineage>
</organism>
<feature type="domain" description="Cytochrome c" evidence="20">
    <location>
        <begin position="143"/>
        <end position="221"/>
    </location>
</feature>
<dbReference type="GO" id="GO:0008121">
    <property type="term" value="F:quinol-cytochrome-c reductase activity"/>
    <property type="evidence" value="ECO:0007669"/>
    <property type="project" value="UniProtKB-UniRule"/>
</dbReference>
<feature type="binding site" description="axial binding residue" evidence="19">
    <location>
        <position position="160"/>
    </location>
    <ligand>
        <name>heme c</name>
        <dbReference type="ChEBI" id="CHEBI:61717"/>
        <label>2</label>
    </ligand>
    <ligandPart>
        <name>Fe</name>
        <dbReference type="ChEBI" id="CHEBI:18248"/>
    </ligandPart>
</feature>
<dbReference type="GO" id="GO:0005886">
    <property type="term" value="C:plasma membrane"/>
    <property type="evidence" value="ECO:0007669"/>
    <property type="project" value="UniProtKB-SubCell"/>
</dbReference>
<dbReference type="OrthoDB" id="9811281at2"/>
<evidence type="ECO:0000256" key="10">
    <source>
        <dbReference type="ARBA" id="ARBA00022737"/>
    </source>
</evidence>
<accession>A0A1H0JU17</accession>
<dbReference type="Proteomes" id="UP000199691">
    <property type="component" value="Unassembled WGS sequence"/>
</dbReference>
<evidence type="ECO:0000256" key="13">
    <source>
        <dbReference type="ARBA" id="ARBA00022989"/>
    </source>
</evidence>
<comment type="subcellular location">
    <subcellularLocation>
        <location evidence="1 17">Cell membrane</location>
        <topology evidence="1 17">Multi-pass membrane protein</topology>
    </subcellularLocation>
</comment>
<evidence type="ECO:0000256" key="7">
    <source>
        <dbReference type="ARBA" id="ARBA00022660"/>
    </source>
</evidence>
<comment type="caution">
    <text evidence="17">Lacks conserved residue(s) required for the propagation of feature annotation.</text>
</comment>